<feature type="compositionally biased region" description="Basic residues" evidence="1">
    <location>
        <begin position="297"/>
        <end position="318"/>
    </location>
</feature>
<feature type="compositionally biased region" description="Acidic residues" evidence="1">
    <location>
        <begin position="36"/>
        <end position="47"/>
    </location>
</feature>
<dbReference type="GO" id="GO:1990269">
    <property type="term" value="F:RNA polymerase II C-terminal domain phosphoserine binding"/>
    <property type="evidence" value="ECO:0007669"/>
    <property type="project" value="TreeGrafter"/>
</dbReference>
<keyword evidence="3" id="KW-1185">Reference proteome</keyword>
<evidence type="ECO:0000313" key="2">
    <source>
        <dbReference type="EMBL" id="KAL0479751.1"/>
    </source>
</evidence>
<dbReference type="EMBL" id="JAOPGA020000597">
    <property type="protein sequence ID" value="KAL0479751.1"/>
    <property type="molecule type" value="Genomic_DNA"/>
</dbReference>
<dbReference type="AlphaFoldDB" id="A0AAW2YSH3"/>
<proteinExistence type="predicted"/>
<feature type="compositionally biased region" description="Acidic residues" evidence="1">
    <location>
        <begin position="322"/>
        <end position="335"/>
    </location>
</feature>
<dbReference type="PROSITE" id="PS00723">
    <property type="entry name" value="POLYPRENYL_SYNTHASE_1"/>
    <property type="match status" value="1"/>
</dbReference>
<feature type="non-terminal residue" evidence="2">
    <location>
        <position position="335"/>
    </location>
</feature>
<accession>A0AAW2YSH3</accession>
<feature type="region of interest" description="Disordered" evidence="1">
    <location>
        <begin position="264"/>
        <end position="335"/>
    </location>
</feature>
<sequence>MSDEDDEYAFGDANNDNEAEPQPSAKSNMSLKDIFGDDLSDSDDEPPEPALKKKKTLTKLKQDSDEEVELEDKPSTSYSSSETVVLKTPVHPVPALGSKLYSFRLPNALHLEHRHYNSESFKSEYIELDEDARLNSSHRDSVVRWRKNAQNERDSNSRVVKWSDGSLQLFVGNEVFNITQQDMMNSENVHLFVKADDSLLMCHGKLTDKLTFKPHTLNKTRMQEKISRSAIQAVDRMKRVTKLTQSNKEKLLIDDVFDEKDLRRGKRRPTKKGKVEDVVTSQTTMSDSLLEEQPSRSSKKRSAPKKKRVSERLRRRSRKDSDDDDDDEEEEEEEE</sequence>
<feature type="region of interest" description="Disordered" evidence="1">
    <location>
        <begin position="1"/>
        <end position="84"/>
    </location>
</feature>
<organism evidence="2 3">
    <name type="scientific">Acrasis kona</name>
    <dbReference type="NCBI Taxonomy" id="1008807"/>
    <lineage>
        <taxon>Eukaryota</taxon>
        <taxon>Discoba</taxon>
        <taxon>Heterolobosea</taxon>
        <taxon>Tetramitia</taxon>
        <taxon>Eutetramitia</taxon>
        <taxon>Acrasidae</taxon>
        <taxon>Acrasis</taxon>
    </lineage>
</organism>
<dbReference type="PANTHER" id="PTHR23146">
    <property type="entry name" value="LEO1 PROTEIN"/>
    <property type="match status" value="1"/>
</dbReference>
<gene>
    <name evidence="2" type="ORF">AKO1_007553</name>
</gene>
<feature type="compositionally biased region" description="Acidic residues" evidence="1">
    <location>
        <begin position="1"/>
        <end position="19"/>
    </location>
</feature>
<dbReference type="Proteomes" id="UP001431209">
    <property type="component" value="Unassembled WGS sequence"/>
</dbReference>
<name>A0AAW2YSH3_9EUKA</name>
<dbReference type="Pfam" id="PF04004">
    <property type="entry name" value="Leo1"/>
    <property type="match status" value="1"/>
</dbReference>
<dbReference type="InterPro" id="IPR033749">
    <property type="entry name" value="Polyprenyl_synt_CS"/>
</dbReference>
<evidence type="ECO:0000256" key="1">
    <source>
        <dbReference type="SAM" id="MobiDB-lite"/>
    </source>
</evidence>
<reference evidence="2 3" key="1">
    <citation type="submission" date="2024-03" db="EMBL/GenBank/DDBJ databases">
        <title>The Acrasis kona genome and developmental transcriptomes reveal deep origins of eukaryotic multicellular pathways.</title>
        <authorList>
            <person name="Sheikh S."/>
            <person name="Fu C.-J."/>
            <person name="Brown M.W."/>
            <person name="Baldauf S.L."/>
        </authorList>
    </citation>
    <scope>NUCLEOTIDE SEQUENCE [LARGE SCALE GENOMIC DNA]</scope>
    <source>
        <strain evidence="2 3">ATCC MYA-3509</strain>
    </source>
</reference>
<dbReference type="GO" id="GO:0016593">
    <property type="term" value="C:Cdc73/Paf1 complex"/>
    <property type="evidence" value="ECO:0007669"/>
    <property type="project" value="InterPro"/>
</dbReference>
<dbReference type="InterPro" id="IPR007149">
    <property type="entry name" value="Leo1"/>
</dbReference>
<dbReference type="GO" id="GO:0032968">
    <property type="term" value="P:positive regulation of transcription elongation by RNA polymerase II"/>
    <property type="evidence" value="ECO:0007669"/>
    <property type="project" value="TreeGrafter"/>
</dbReference>
<comment type="caution">
    <text evidence="2">The sequence shown here is derived from an EMBL/GenBank/DDBJ whole genome shotgun (WGS) entry which is preliminary data.</text>
</comment>
<protein>
    <recommendedName>
        <fullName evidence="4">RNA polymerase-associated protein LEO1</fullName>
    </recommendedName>
</protein>
<dbReference type="GO" id="GO:0006368">
    <property type="term" value="P:transcription elongation by RNA polymerase II"/>
    <property type="evidence" value="ECO:0007669"/>
    <property type="project" value="InterPro"/>
</dbReference>
<evidence type="ECO:0008006" key="4">
    <source>
        <dbReference type="Google" id="ProtNLM"/>
    </source>
</evidence>
<evidence type="ECO:0000313" key="3">
    <source>
        <dbReference type="Proteomes" id="UP001431209"/>
    </source>
</evidence>
<dbReference type="PANTHER" id="PTHR23146:SF0">
    <property type="entry name" value="RNA POLYMERASE-ASSOCIATED PROTEIN LEO1"/>
    <property type="match status" value="1"/>
</dbReference>